<comment type="subcellular location">
    <subcellularLocation>
        <location evidence="1">Membrane</location>
        <topology evidence="1">Multi-pass membrane protein</topology>
    </subcellularLocation>
</comment>
<proteinExistence type="predicted"/>
<name>A0AAN9TLP7_9HEMI</name>
<dbReference type="GO" id="GO:0016020">
    <property type="term" value="C:membrane"/>
    <property type="evidence" value="ECO:0007669"/>
    <property type="project" value="UniProtKB-SubCell"/>
</dbReference>
<feature type="transmembrane region" description="Helical" evidence="6">
    <location>
        <begin position="107"/>
        <end position="130"/>
    </location>
</feature>
<dbReference type="Proteomes" id="UP001367676">
    <property type="component" value="Unassembled WGS sequence"/>
</dbReference>
<protein>
    <recommendedName>
        <fullName evidence="7">G-protein coupled receptors family 2 profile 2 domain-containing protein</fullName>
    </recommendedName>
</protein>
<feature type="domain" description="G-protein coupled receptors family 2 profile 2" evidence="7">
    <location>
        <begin position="51"/>
        <end position="205"/>
    </location>
</feature>
<evidence type="ECO:0000256" key="2">
    <source>
        <dbReference type="ARBA" id="ARBA00022692"/>
    </source>
</evidence>
<dbReference type="InterPro" id="IPR017981">
    <property type="entry name" value="GPCR_2-like_7TM"/>
</dbReference>
<dbReference type="CDD" id="cd15039">
    <property type="entry name" value="7tmB3_Methuselah-like"/>
    <property type="match status" value="1"/>
</dbReference>
<keyword evidence="9" id="KW-1185">Reference proteome</keyword>
<dbReference type="Pfam" id="PF00002">
    <property type="entry name" value="7tm_2"/>
    <property type="match status" value="1"/>
</dbReference>
<dbReference type="GO" id="GO:0007166">
    <property type="term" value="P:cell surface receptor signaling pathway"/>
    <property type="evidence" value="ECO:0007669"/>
    <property type="project" value="InterPro"/>
</dbReference>
<dbReference type="PANTHER" id="PTHR46953:SF1">
    <property type="entry name" value="G-PROTEIN COUPLED RECEPTOR MTH-LIKE 1-RELATED"/>
    <property type="match status" value="1"/>
</dbReference>
<dbReference type="PROSITE" id="PS50261">
    <property type="entry name" value="G_PROTEIN_RECEP_F2_4"/>
    <property type="match status" value="1"/>
</dbReference>
<dbReference type="EMBL" id="JBBCAQ010000017">
    <property type="protein sequence ID" value="KAK7597884.1"/>
    <property type="molecule type" value="Genomic_DNA"/>
</dbReference>
<dbReference type="InterPro" id="IPR000832">
    <property type="entry name" value="GPCR_2_secretin-like"/>
</dbReference>
<evidence type="ECO:0000313" key="9">
    <source>
        <dbReference type="Proteomes" id="UP001367676"/>
    </source>
</evidence>
<dbReference type="GO" id="GO:0004930">
    <property type="term" value="F:G protein-coupled receptor activity"/>
    <property type="evidence" value="ECO:0007669"/>
    <property type="project" value="InterPro"/>
</dbReference>
<comment type="caution">
    <text evidence="8">The sequence shown here is derived from an EMBL/GenBank/DDBJ whole genome shotgun (WGS) entry which is preliminary data.</text>
</comment>
<accession>A0AAN9TLP7</accession>
<feature type="transmembrane region" description="Helical" evidence="6">
    <location>
        <begin position="57"/>
        <end position="78"/>
    </location>
</feature>
<reference evidence="8 9" key="1">
    <citation type="submission" date="2024-03" db="EMBL/GenBank/DDBJ databases">
        <title>Adaptation during the transition from Ophiocordyceps entomopathogen to insect associate is accompanied by gene loss and intensified selection.</title>
        <authorList>
            <person name="Ward C.M."/>
            <person name="Onetto C.A."/>
            <person name="Borneman A.R."/>
        </authorList>
    </citation>
    <scope>NUCLEOTIDE SEQUENCE [LARGE SCALE GENOMIC DNA]</scope>
    <source>
        <strain evidence="8">AWRI1</strain>
        <tissue evidence="8">Single Adult Female</tissue>
    </source>
</reference>
<keyword evidence="4 6" id="KW-0472">Membrane</keyword>
<evidence type="ECO:0000256" key="6">
    <source>
        <dbReference type="SAM" id="Phobius"/>
    </source>
</evidence>
<evidence type="ECO:0000256" key="4">
    <source>
        <dbReference type="ARBA" id="ARBA00023136"/>
    </source>
</evidence>
<feature type="transmembrane region" description="Helical" evidence="6">
    <location>
        <begin position="151"/>
        <end position="169"/>
    </location>
</feature>
<dbReference type="InterPro" id="IPR052808">
    <property type="entry name" value="GPCR_Mth-like"/>
</dbReference>
<evidence type="ECO:0000256" key="1">
    <source>
        <dbReference type="ARBA" id="ARBA00004141"/>
    </source>
</evidence>
<keyword evidence="3 6" id="KW-1133">Transmembrane helix</keyword>
<keyword evidence="2 6" id="KW-0812">Transmembrane</keyword>
<dbReference type="PANTHER" id="PTHR46953">
    <property type="entry name" value="G-PROTEIN COUPLED RECEPTOR MTH-LIKE 1-RELATED"/>
    <property type="match status" value="1"/>
</dbReference>
<evidence type="ECO:0000313" key="8">
    <source>
        <dbReference type="EMBL" id="KAK7597884.1"/>
    </source>
</evidence>
<evidence type="ECO:0000259" key="7">
    <source>
        <dbReference type="PROSITE" id="PS50261"/>
    </source>
</evidence>
<organism evidence="8 9">
    <name type="scientific">Parthenolecanium corni</name>
    <dbReference type="NCBI Taxonomy" id="536013"/>
    <lineage>
        <taxon>Eukaryota</taxon>
        <taxon>Metazoa</taxon>
        <taxon>Ecdysozoa</taxon>
        <taxon>Arthropoda</taxon>
        <taxon>Hexapoda</taxon>
        <taxon>Insecta</taxon>
        <taxon>Pterygota</taxon>
        <taxon>Neoptera</taxon>
        <taxon>Paraneoptera</taxon>
        <taxon>Hemiptera</taxon>
        <taxon>Sternorrhyncha</taxon>
        <taxon>Coccoidea</taxon>
        <taxon>Coccidae</taxon>
        <taxon>Parthenolecanium</taxon>
    </lineage>
</organism>
<gene>
    <name evidence="8" type="ORF">V9T40_010109</name>
</gene>
<dbReference type="Gene3D" id="1.20.1070.10">
    <property type="entry name" value="Rhodopsin 7-helix transmembrane proteins"/>
    <property type="match status" value="1"/>
</dbReference>
<feature type="region of interest" description="Disordered" evidence="5">
    <location>
        <begin position="221"/>
        <end position="251"/>
    </location>
</feature>
<dbReference type="AlphaFoldDB" id="A0AAN9TLP7"/>
<sequence length="251" mass="28176">MEESKILRCSWLSSVSVCREFFIIDENTRSGESDDIESTEQDLRPTSLDKGQETYRLVLYELYAWGGPLIIVSVGAIMDQVLIDTYPTILRPKFGGVKCWFGGNMELFVYFFGPIGLLLMVNLVLFAATTRELTCGLWKREVVKSTTERTALSHICLKLVIVMGITWIVDLLSWAIGGPNYVWYVTDLVNCLQGVFIFIVVGCQPQVWSAVKRMWCLSDSPSRNGGRSYSSNAMPSIINDHSSTKPAETLC</sequence>
<feature type="transmembrane region" description="Helical" evidence="6">
    <location>
        <begin position="181"/>
        <end position="203"/>
    </location>
</feature>
<evidence type="ECO:0000256" key="5">
    <source>
        <dbReference type="SAM" id="MobiDB-lite"/>
    </source>
</evidence>
<evidence type="ECO:0000256" key="3">
    <source>
        <dbReference type="ARBA" id="ARBA00022989"/>
    </source>
</evidence>